<dbReference type="SUPFAM" id="SSF81383">
    <property type="entry name" value="F-box domain"/>
    <property type="match status" value="1"/>
</dbReference>
<accession>A0A8K0SJW8</accession>
<dbReference type="InterPro" id="IPR036047">
    <property type="entry name" value="F-box-like_dom_sf"/>
</dbReference>
<evidence type="ECO:0000313" key="1">
    <source>
        <dbReference type="EMBL" id="KAH7306013.1"/>
    </source>
</evidence>
<evidence type="ECO:0008006" key="3">
    <source>
        <dbReference type="Google" id="ProtNLM"/>
    </source>
</evidence>
<name>A0A8K0SJW8_9HYPO</name>
<dbReference type="EMBL" id="JAGPNK010000017">
    <property type="protein sequence ID" value="KAH7306013.1"/>
    <property type="molecule type" value="Genomic_DNA"/>
</dbReference>
<reference evidence="1" key="1">
    <citation type="journal article" date="2021" name="Nat. Commun.">
        <title>Genetic determinants of endophytism in the Arabidopsis root mycobiome.</title>
        <authorList>
            <person name="Mesny F."/>
            <person name="Miyauchi S."/>
            <person name="Thiergart T."/>
            <person name="Pickel B."/>
            <person name="Atanasova L."/>
            <person name="Karlsson M."/>
            <person name="Huettel B."/>
            <person name="Barry K.W."/>
            <person name="Haridas S."/>
            <person name="Chen C."/>
            <person name="Bauer D."/>
            <person name="Andreopoulos W."/>
            <person name="Pangilinan J."/>
            <person name="LaButti K."/>
            <person name="Riley R."/>
            <person name="Lipzen A."/>
            <person name="Clum A."/>
            <person name="Drula E."/>
            <person name="Henrissat B."/>
            <person name="Kohler A."/>
            <person name="Grigoriev I.V."/>
            <person name="Martin F.M."/>
            <person name="Hacquard S."/>
        </authorList>
    </citation>
    <scope>NUCLEOTIDE SEQUENCE</scope>
    <source>
        <strain evidence="1">MPI-CAGE-CH-0235</strain>
    </source>
</reference>
<dbReference type="CDD" id="cd09917">
    <property type="entry name" value="F-box_SF"/>
    <property type="match status" value="1"/>
</dbReference>
<dbReference type="Proteomes" id="UP000813444">
    <property type="component" value="Unassembled WGS sequence"/>
</dbReference>
<gene>
    <name evidence="1" type="ORF">B0I35DRAFT_413790</name>
</gene>
<dbReference type="AlphaFoldDB" id="A0A8K0SJW8"/>
<keyword evidence="2" id="KW-1185">Reference proteome</keyword>
<dbReference type="OrthoDB" id="3800738at2759"/>
<proteinExistence type="predicted"/>
<organism evidence="1 2">
    <name type="scientific">Stachybotrys elegans</name>
    <dbReference type="NCBI Taxonomy" id="80388"/>
    <lineage>
        <taxon>Eukaryota</taxon>
        <taxon>Fungi</taxon>
        <taxon>Dikarya</taxon>
        <taxon>Ascomycota</taxon>
        <taxon>Pezizomycotina</taxon>
        <taxon>Sordariomycetes</taxon>
        <taxon>Hypocreomycetidae</taxon>
        <taxon>Hypocreales</taxon>
        <taxon>Stachybotryaceae</taxon>
        <taxon>Stachybotrys</taxon>
    </lineage>
</organism>
<dbReference type="Gene3D" id="1.20.1280.50">
    <property type="match status" value="1"/>
</dbReference>
<protein>
    <recommendedName>
        <fullName evidence="3">F-box domain-containing protein</fullName>
    </recommendedName>
</protein>
<evidence type="ECO:0000313" key="2">
    <source>
        <dbReference type="Proteomes" id="UP000813444"/>
    </source>
</evidence>
<sequence>MAEVLALNELVVMILGFLDIPDLLRVEGVSKYFKRTIKKSIKLQRQLFFEPAPSTSEPQQNTLLAKLFPVLLTRGRPDRWDYLTTVNVLRGQDWCQDPVRKKKMLRAGASWRRMFPVQPPAKLEKINIVTEDSCLYSISNDIEARLGSTFGGACFPSRTS</sequence>
<comment type="caution">
    <text evidence="1">The sequence shown here is derived from an EMBL/GenBank/DDBJ whole genome shotgun (WGS) entry which is preliminary data.</text>
</comment>